<organism evidence="2 3">
    <name type="scientific">Agaricus bisporus var. burnettii</name>
    <dbReference type="NCBI Taxonomy" id="192524"/>
    <lineage>
        <taxon>Eukaryota</taxon>
        <taxon>Fungi</taxon>
        <taxon>Dikarya</taxon>
        <taxon>Basidiomycota</taxon>
        <taxon>Agaricomycotina</taxon>
        <taxon>Agaricomycetes</taxon>
        <taxon>Agaricomycetidae</taxon>
        <taxon>Agaricales</taxon>
        <taxon>Agaricineae</taxon>
        <taxon>Agaricaceae</taxon>
        <taxon>Agaricus</taxon>
    </lineage>
</organism>
<accession>A0A8H7KL88</accession>
<feature type="region of interest" description="Disordered" evidence="1">
    <location>
        <begin position="441"/>
        <end position="593"/>
    </location>
</feature>
<gene>
    <name evidence="2" type="ORF">Agabi119p4_647</name>
</gene>
<dbReference type="PANTHER" id="PTHR37287">
    <property type="entry name" value="INO EIGHTY SUBUNIT 1"/>
    <property type="match status" value="1"/>
</dbReference>
<evidence type="ECO:0008006" key="4">
    <source>
        <dbReference type="Google" id="ProtNLM"/>
    </source>
</evidence>
<name>A0A8H7KL88_AGABI</name>
<comment type="caution">
    <text evidence="2">The sequence shown here is derived from an EMBL/GenBank/DDBJ whole genome shotgun (WGS) entry which is preliminary data.</text>
</comment>
<dbReference type="PANTHER" id="PTHR37287:SF1">
    <property type="entry name" value="INO EIGHTY SUBUNIT 1"/>
    <property type="match status" value="1"/>
</dbReference>
<feature type="compositionally biased region" description="Basic and acidic residues" evidence="1">
    <location>
        <begin position="479"/>
        <end position="491"/>
    </location>
</feature>
<evidence type="ECO:0000313" key="3">
    <source>
        <dbReference type="Proteomes" id="UP000629468"/>
    </source>
</evidence>
<evidence type="ECO:0000313" key="2">
    <source>
        <dbReference type="EMBL" id="KAF7784482.1"/>
    </source>
</evidence>
<feature type="compositionally biased region" description="Low complexity" evidence="1">
    <location>
        <begin position="557"/>
        <end position="578"/>
    </location>
</feature>
<feature type="compositionally biased region" description="Low complexity" evidence="1">
    <location>
        <begin position="444"/>
        <end position="455"/>
    </location>
</feature>
<feature type="region of interest" description="Disordered" evidence="1">
    <location>
        <begin position="315"/>
        <end position="395"/>
    </location>
</feature>
<dbReference type="AlphaFoldDB" id="A0A8H7KL88"/>
<dbReference type="Proteomes" id="UP000629468">
    <property type="component" value="Unassembled WGS sequence"/>
</dbReference>
<reference evidence="2 3" key="1">
    <citation type="journal article" name="Sci. Rep.">
        <title>Telomere-to-telomere assembled and centromere annotated genomes of the two main subspecies of the button mushroom Agaricus bisporus reveal especially polymorphic chromosome ends.</title>
        <authorList>
            <person name="Sonnenberg A.S.M."/>
            <person name="Sedaghat-Telgerd N."/>
            <person name="Lavrijssen B."/>
            <person name="Ohm R.A."/>
            <person name="Hendrickx P.M."/>
            <person name="Scholtmeijer K."/>
            <person name="Baars J.J.P."/>
            <person name="van Peer A."/>
        </authorList>
    </citation>
    <scope>NUCLEOTIDE SEQUENCE [LARGE SCALE GENOMIC DNA]</scope>
    <source>
        <strain evidence="2 3">H119_p4</strain>
    </source>
</reference>
<sequence length="593" mass="66505">MASTSATSPSHSNVPVWPPEPIPPVGYLSRKALPIKRNDAEPLSREDVQFDLLNYIFSDSTSAFTNPTPGKTAKIPFHELYINALYSSAKCSKVLKDKMIDTPAFATELAKFSLLTNVGRINTTMAFFPEMKTALRTYHPVPSLQKTDGNAQDAPRIKNCLKAALLPHELKTIPPSTPEDILSKNQAGQKPPTSVVNLIFVLANHAAPLAIVHFDGSLNFLDIFLPRKGLASASRARVFLWLMYYYLEDANGPNPWDDDFSRTNRPKAPAMRYLTDVEQNQEDVDTPEELEWGRRMTAQRNLFLQRLVASVETERKPKNPALPHFVSATPEATLPRTRSHRQPNDAPRDDLGFLYYVPGPSHDREPPPPMRPPSPVAAVIERPRRYSYSEPRRHGEGRTILEQAWHIVNTTDPLAASDDEDIDDNVRLDYRRRLDAINRAFGTSSAPPQHQSQQHHQSHHKHRSQPPQPRHYQQSLVPDGRRRESVRHEQSEQAQPEPAYEDLPFHSPGLHPHHSHHSATPQYVPPQSRYEHAPFIPPAPGSQSRTGAQVPPLEMMASSSNNSSGPGPASSISPISPSIRNPTRIVRRGISRK</sequence>
<feature type="compositionally biased region" description="Basic and acidic residues" evidence="1">
    <location>
        <begin position="342"/>
        <end position="351"/>
    </location>
</feature>
<evidence type="ECO:0000256" key="1">
    <source>
        <dbReference type="SAM" id="MobiDB-lite"/>
    </source>
</evidence>
<proteinExistence type="predicted"/>
<dbReference type="EMBL" id="JABXXO010000001">
    <property type="protein sequence ID" value="KAF7784482.1"/>
    <property type="molecule type" value="Genomic_DNA"/>
</dbReference>
<dbReference type="InterPro" id="IPR038014">
    <property type="entry name" value="Ies1"/>
</dbReference>
<dbReference type="GO" id="GO:0031011">
    <property type="term" value="C:Ino80 complex"/>
    <property type="evidence" value="ECO:0007669"/>
    <property type="project" value="InterPro"/>
</dbReference>
<protein>
    <recommendedName>
        <fullName evidence="4">Ino eighty subunit 1</fullName>
    </recommendedName>
</protein>